<dbReference type="AlphaFoldDB" id="A0A162D2K2"/>
<protein>
    <submittedName>
        <fullName evidence="1">Uncharacterized protein</fullName>
    </submittedName>
</protein>
<dbReference type="EMBL" id="LRGB01019786">
    <property type="protein sequence ID" value="KZR97864.1"/>
    <property type="molecule type" value="Genomic_DNA"/>
</dbReference>
<sequence length="45" mass="5267">TTLRISPLCFPQNSAQNGLYGDWLRCLRHPFPKIVNPQNPQFWPD</sequence>
<evidence type="ECO:0000313" key="1">
    <source>
        <dbReference type="EMBL" id="KZR97864.1"/>
    </source>
</evidence>
<dbReference type="Proteomes" id="UP000076858">
    <property type="component" value="Unassembled WGS sequence"/>
</dbReference>
<organism evidence="1 2">
    <name type="scientific">Daphnia magna</name>
    <dbReference type="NCBI Taxonomy" id="35525"/>
    <lineage>
        <taxon>Eukaryota</taxon>
        <taxon>Metazoa</taxon>
        <taxon>Ecdysozoa</taxon>
        <taxon>Arthropoda</taxon>
        <taxon>Crustacea</taxon>
        <taxon>Branchiopoda</taxon>
        <taxon>Diplostraca</taxon>
        <taxon>Cladocera</taxon>
        <taxon>Anomopoda</taxon>
        <taxon>Daphniidae</taxon>
        <taxon>Daphnia</taxon>
    </lineage>
</organism>
<gene>
    <name evidence="1" type="ORF">APZ42_007031</name>
</gene>
<comment type="caution">
    <text evidence="1">The sequence shown here is derived from an EMBL/GenBank/DDBJ whole genome shotgun (WGS) entry which is preliminary data.</text>
</comment>
<proteinExistence type="predicted"/>
<reference evidence="1 2" key="1">
    <citation type="submission" date="2016-03" db="EMBL/GenBank/DDBJ databases">
        <title>EvidentialGene: Evidence-directed Construction of Genes on Genomes.</title>
        <authorList>
            <person name="Gilbert D.G."/>
            <person name="Choi J.-H."/>
            <person name="Mockaitis K."/>
            <person name="Colbourne J."/>
            <person name="Pfrender M."/>
        </authorList>
    </citation>
    <scope>NUCLEOTIDE SEQUENCE [LARGE SCALE GENOMIC DNA]</scope>
    <source>
        <strain evidence="1 2">Xinb3</strain>
        <tissue evidence="1">Complete organism</tissue>
    </source>
</reference>
<accession>A0A162D2K2</accession>
<evidence type="ECO:0000313" key="2">
    <source>
        <dbReference type="Proteomes" id="UP000076858"/>
    </source>
</evidence>
<feature type="non-terminal residue" evidence="1">
    <location>
        <position position="1"/>
    </location>
</feature>
<name>A0A162D2K2_9CRUS</name>
<keyword evidence="2" id="KW-1185">Reference proteome</keyword>